<protein>
    <submittedName>
        <fullName evidence="1">Uncharacterized protein</fullName>
    </submittedName>
</protein>
<organism evidence="1 2">
    <name type="scientific">Mucuna pruriens</name>
    <name type="common">Velvet bean</name>
    <name type="synonym">Dolichos pruriens</name>
    <dbReference type="NCBI Taxonomy" id="157652"/>
    <lineage>
        <taxon>Eukaryota</taxon>
        <taxon>Viridiplantae</taxon>
        <taxon>Streptophyta</taxon>
        <taxon>Embryophyta</taxon>
        <taxon>Tracheophyta</taxon>
        <taxon>Spermatophyta</taxon>
        <taxon>Magnoliopsida</taxon>
        <taxon>eudicotyledons</taxon>
        <taxon>Gunneridae</taxon>
        <taxon>Pentapetalae</taxon>
        <taxon>rosids</taxon>
        <taxon>fabids</taxon>
        <taxon>Fabales</taxon>
        <taxon>Fabaceae</taxon>
        <taxon>Papilionoideae</taxon>
        <taxon>50 kb inversion clade</taxon>
        <taxon>NPAAA clade</taxon>
        <taxon>indigoferoid/millettioid clade</taxon>
        <taxon>Phaseoleae</taxon>
        <taxon>Mucuna</taxon>
    </lineage>
</organism>
<accession>A0A371HP79</accession>
<dbReference type="AlphaFoldDB" id="A0A371HP79"/>
<dbReference type="Proteomes" id="UP000257109">
    <property type="component" value="Unassembled WGS sequence"/>
</dbReference>
<name>A0A371HP79_MUCPR</name>
<dbReference type="EMBL" id="QJKJ01002047">
    <property type="protein sequence ID" value="RDY04621.1"/>
    <property type="molecule type" value="Genomic_DNA"/>
</dbReference>
<feature type="non-terminal residue" evidence="1">
    <location>
        <position position="1"/>
    </location>
</feature>
<reference evidence="1" key="1">
    <citation type="submission" date="2018-05" db="EMBL/GenBank/DDBJ databases">
        <title>Draft genome of Mucuna pruriens seed.</title>
        <authorList>
            <person name="Nnadi N.E."/>
            <person name="Vos R."/>
            <person name="Hasami M.H."/>
            <person name="Devisetty U.K."/>
            <person name="Aguiy J.C."/>
        </authorList>
    </citation>
    <scope>NUCLEOTIDE SEQUENCE [LARGE SCALE GENOMIC DNA]</scope>
    <source>
        <strain evidence="1">JCA_2017</strain>
    </source>
</reference>
<sequence length="97" mass="11488">MESKMVMMLKVDRLLSIHLRGNTHDYVLKLTFLRESTHPESYWNLKGLLVSISHQYVHLRVARRNKQPWLLIVVYGSPNYACRQQLRAHLMDIVDDV</sequence>
<proteinExistence type="predicted"/>
<evidence type="ECO:0000313" key="2">
    <source>
        <dbReference type="Proteomes" id="UP000257109"/>
    </source>
</evidence>
<gene>
    <name evidence="1" type="ORF">CR513_11646</name>
</gene>
<keyword evidence="2" id="KW-1185">Reference proteome</keyword>
<evidence type="ECO:0000313" key="1">
    <source>
        <dbReference type="EMBL" id="RDY04621.1"/>
    </source>
</evidence>
<comment type="caution">
    <text evidence="1">The sequence shown here is derived from an EMBL/GenBank/DDBJ whole genome shotgun (WGS) entry which is preliminary data.</text>
</comment>